<keyword evidence="4" id="KW-0238">DNA-binding</keyword>
<dbReference type="SUPFAM" id="SSF57701">
    <property type="entry name" value="Zn2/Cys6 DNA-binding domain"/>
    <property type="match status" value="1"/>
</dbReference>
<keyword evidence="6" id="KW-0539">Nucleus</keyword>
<dbReference type="SMART" id="SM00066">
    <property type="entry name" value="GAL4"/>
    <property type="match status" value="1"/>
</dbReference>
<evidence type="ECO:0000256" key="3">
    <source>
        <dbReference type="ARBA" id="ARBA00023015"/>
    </source>
</evidence>
<evidence type="ECO:0000256" key="8">
    <source>
        <dbReference type="SAM" id="MobiDB-lite"/>
    </source>
</evidence>
<feature type="compositionally biased region" description="Polar residues" evidence="8">
    <location>
        <begin position="1"/>
        <end position="16"/>
    </location>
</feature>
<dbReference type="PANTHER" id="PTHR36206:SF12">
    <property type="entry name" value="ASPERCRYPTIN BIOSYNTHESIS CLUSTER-SPECIFIC TRANSCRIPTION REGULATOR ATNN-RELATED"/>
    <property type="match status" value="1"/>
</dbReference>
<dbReference type="Proteomes" id="UP000235786">
    <property type="component" value="Unassembled WGS sequence"/>
</dbReference>
<name>A0A2J6SB79_HYAVF</name>
<dbReference type="InterPro" id="IPR001138">
    <property type="entry name" value="Zn2Cys6_DnaBD"/>
</dbReference>
<evidence type="ECO:0000256" key="2">
    <source>
        <dbReference type="ARBA" id="ARBA00022833"/>
    </source>
</evidence>
<keyword evidence="3" id="KW-0805">Transcription regulation</keyword>
<evidence type="ECO:0000259" key="9">
    <source>
        <dbReference type="PROSITE" id="PS50048"/>
    </source>
</evidence>
<evidence type="ECO:0000256" key="1">
    <source>
        <dbReference type="ARBA" id="ARBA00022723"/>
    </source>
</evidence>
<dbReference type="CDD" id="cd00067">
    <property type="entry name" value="GAL4"/>
    <property type="match status" value="1"/>
</dbReference>
<keyword evidence="7" id="KW-0175">Coiled coil</keyword>
<evidence type="ECO:0000256" key="4">
    <source>
        <dbReference type="ARBA" id="ARBA00023125"/>
    </source>
</evidence>
<keyword evidence="1" id="KW-0479">Metal-binding</keyword>
<accession>A0A2J6SB79</accession>
<evidence type="ECO:0000313" key="11">
    <source>
        <dbReference type="Proteomes" id="UP000235786"/>
    </source>
</evidence>
<proteinExistence type="predicted"/>
<dbReference type="EMBL" id="KZ613937">
    <property type="protein sequence ID" value="PMD48021.1"/>
    <property type="molecule type" value="Genomic_DNA"/>
</dbReference>
<protein>
    <recommendedName>
        <fullName evidence="9">Zn(2)-C6 fungal-type domain-containing protein</fullName>
    </recommendedName>
</protein>
<dbReference type="InterPro" id="IPR021858">
    <property type="entry name" value="Fun_TF"/>
</dbReference>
<organism evidence="10 11">
    <name type="scientific">Hyaloscypha variabilis (strain UAMH 11265 / GT02V1 / F)</name>
    <name type="common">Meliniomyces variabilis</name>
    <dbReference type="NCBI Taxonomy" id="1149755"/>
    <lineage>
        <taxon>Eukaryota</taxon>
        <taxon>Fungi</taxon>
        <taxon>Dikarya</taxon>
        <taxon>Ascomycota</taxon>
        <taxon>Pezizomycotina</taxon>
        <taxon>Leotiomycetes</taxon>
        <taxon>Helotiales</taxon>
        <taxon>Hyaloscyphaceae</taxon>
        <taxon>Hyaloscypha</taxon>
        <taxon>Hyaloscypha variabilis</taxon>
    </lineage>
</organism>
<feature type="coiled-coil region" evidence="7">
    <location>
        <begin position="247"/>
        <end position="274"/>
    </location>
</feature>
<feature type="region of interest" description="Disordered" evidence="8">
    <location>
        <begin position="1"/>
        <end position="29"/>
    </location>
</feature>
<dbReference type="GO" id="GO:0000981">
    <property type="term" value="F:DNA-binding transcription factor activity, RNA polymerase II-specific"/>
    <property type="evidence" value="ECO:0007669"/>
    <property type="project" value="InterPro"/>
</dbReference>
<dbReference type="PROSITE" id="PS00463">
    <property type="entry name" value="ZN2_CY6_FUNGAL_1"/>
    <property type="match status" value="1"/>
</dbReference>
<dbReference type="GO" id="GO:0003677">
    <property type="term" value="F:DNA binding"/>
    <property type="evidence" value="ECO:0007669"/>
    <property type="project" value="UniProtKB-KW"/>
</dbReference>
<dbReference type="AlphaFoldDB" id="A0A2J6SB79"/>
<reference evidence="10 11" key="1">
    <citation type="submission" date="2016-04" db="EMBL/GenBank/DDBJ databases">
        <title>A degradative enzymes factory behind the ericoid mycorrhizal symbiosis.</title>
        <authorList>
            <consortium name="DOE Joint Genome Institute"/>
            <person name="Martino E."/>
            <person name="Morin E."/>
            <person name="Grelet G."/>
            <person name="Kuo A."/>
            <person name="Kohler A."/>
            <person name="Daghino S."/>
            <person name="Barry K."/>
            <person name="Choi C."/>
            <person name="Cichocki N."/>
            <person name="Clum A."/>
            <person name="Copeland A."/>
            <person name="Hainaut M."/>
            <person name="Haridas S."/>
            <person name="Labutti K."/>
            <person name="Lindquist E."/>
            <person name="Lipzen A."/>
            <person name="Khouja H.-R."/>
            <person name="Murat C."/>
            <person name="Ohm R."/>
            <person name="Olson A."/>
            <person name="Spatafora J."/>
            <person name="Veneault-Fourrey C."/>
            <person name="Henrissat B."/>
            <person name="Grigoriev I."/>
            <person name="Martin F."/>
            <person name="Perotto S."/>
        </authorList>
    </citation>
    <scope>NUCLEOTIDE SEQUENCE [LARGE SCALE GENOMIC DNA]</scope>
    <source>
        <strain evidence="10 11">F</strain>
    </source>
</reference>
<dbReference type="OrthoDB" id="416217at2759"/>
<evidence type="ECO:0000256" key="5">
    <source>
        <dbReference type="ARBA" id="ARBA00023163"/>
    </source>
</evidence>
<evidence type="ECO:0000313" key="10">
    <source>
        <dbReference type="EMBL" id="PMD48021.1"/>
    </source>
</evidence>
<dbReference type="Gene3D" id="4.10.240.10">
    <property type="entry name" value="Zn(2)-C6 fungal-type DNA-binding domain"/>
    <property type="match status" value="1"/>
</dbReference>
<evidence type="ECO:0000256" key="7">
    <source>
        <dbReference type="SAM" id="Coils"/>
    </source>
</evidence>
<sequence>MTLPDSSVTPFWNKPNTGRMVGPKPRMGARGAMKVKTGCQTCKIRHKKCDEARPSCSQCSSTGRRCDLNQSYAAHQAKSSDMPLAGRPGMSLQLLGSGLPPHLRNFTHAEASHFDYFRLVSARDFALCFESALWESLLLRSAHLEPSICHAALAIAALSRHQYSPKQVWDDTGRTSSAIEFCILHYNVAIQVLNKRLRPSIRSSELAVLASILFIHIEAFQEFQNSEGTSNLISAHLNGGLAIVHNLKSMSQNIDHLETALDHIRNQIEQFEQFSA</sequence>
<evidence type="ECO:0000256" key="6">
    <source>
        <dbReference type="ARBA" id="ARBA00023242"/>
    </source>
</evidence>
<dbReference type="InterPro" id="IPR052360">
    <property type="entry name" value="Transcr_Regulatory_Proteins"/>
</dbReference>
<dbReference type="InterPro" id="IPR036864">
    <property type="entry name" value="Zn2-C6_fun-type_DNA-bd_sf"/>
</dbReference>
<keyword evidence="11" id="KW-1185">Reference proteome</keyword>
<dbReference type="GO" id="GO:0008270">
    <property type="term" value="F:zinc ion binding"/>
    <property type="evidence" value="ECO:0007669"/>
    <property type="project" value="InterPro"/>
</dbReference>
<dbReference type="Pfam" id="PF00172">
    <property type="entry name" value="Zn_clus"/>
    <property type="match status" value="1"/>
</dbReference>
<dbReference type="Pfam" id="PF11951">
    <property type="entry name" value="Fungal_trans_2"/>
    <property type="match status" value="1"/>
</dbReference>
<keyword evidence="2" id="KW-0862">Zinc</keyword>
<gene>
    <name evidence="10" type="ORF">L207DRAFT_357</name>
</gene>
<feature type="domain" description="Zn(2)-C6 fungal-type" evidence="9">
    <location>
        <begin position="38"/>
        <end position="68"/>
    </location>
</feature>
<dbReference type="PROSITE" id="PS50048">
    <property type="entry name" value="ZN2_CY6_FUNGAL_2"/>
    <property type="match status" value="1"/>
</dbReference>
<keyword evidence="5" id="KW-0804">Transcription</keyword>
<dbReference type="PANTHER" id="PTHR36206">
    <property type="entry name" value="ASPERCRYPTIN BIOSYNTHESIS CLUSTER-SPECIFIC TRANSCRIPTION REGULATOR ATNN-RELATED"/>
    <property type="match status" value="1"/>
</dbReference>